<dbReference type="OrthoDB" id="512662at2759"/>
<dbReference type="Pfam" id="PF13508">
    <property type="entry name" value="Acetyltransf_7"/>
    <property type="match status" value="1"/>
</dbReference>
<protein>
    <recommendedName>
        <fullName evidence="1">N-acetyltransferase domain-containing protein</fullName>
    </recommendedName>
</protein>
<dbReference type="PANTHER" id="PTHR42791">
    <property type="entry name" value="GNAT FAMILY ACETYLTRANSFERASE"/>
    <property type="match status" value="1"/>
</dbReference>
<dbReference type="Proteomes" id="UP000277212">
    <property type="component" value="Unassembled WGS sequence"/>
</dbReference>
<sequence length="238" mass="27695">MANTVRPNVHMRPLSLDWTSISAAAQTLSLSFANDPLIRWLYRRPTGPGWESLEPTLQQWQEARVREYTVRGIGMEAVTEGEMPSNVGVCFLFPPLPPRRWLNPLWWPAYLRVFWDQYWVRPKEPFTDEERIGIMMDAHYESAEKIKSRYPPNSLYYMEIAGVRPDTQGMGVGGVIMKWVVDRLGKSPCFLECTNDKNIAFYEKYGFKLLEEKTLSHDVNRSSTTLYYMVRDKESLAL</sequence>
<dbReference type="Gene3D" id="3.40.630.30">
    <property type="match status" value="1"/>
</dbReference>
<dbReference type="AlphaFoldDB" id="A0A3M2S8H5"/>
<dbReference type="PANTHER" id="PTHR42791:SF1">
    <property type="entry name" value="N-ACETYLTRANSFERASE DOMAIN-CONTAINING PROTEIN"/>
    <property type="match status" value="1"/>
</dbReference>
<accession>A0A3M2S8H5</accession>
<evidence type="ECO:0000313" key="2">
    <source>
        <dbReference type="EMBL" id="RMJ13849.1"/>
    </source>
</evidence>
<name>A0A3M2S8H5_9HYPO</name>
<gene>
    <name evidence="2" type="ORF">CDV36_006462</name>
</gene>
<comment type="caution">
    <text evidence="2">The sequence shown here is derived from an EMBL/GenBank/DDBJ whole genome shotgun (WGS) entry which is preliminary data.</text>
</comment>
<evidence type="ECO:0000259" key="1">
    <source>
        <dbReference type="PROSITE" id="PS51186"/>
    </source>
</evidence>
<reference evidence="2 3" key="1">
    <citation type="submission" date="2017-06" db="EMBL/GenBank/DDBJ databases">
        <title>Comparative genomic analysis of Ambrosia Fusariam Clade fungi.</title>
        <authorList>
            <person name="Stajich J.E."/>
            <person name="Carrillo J."/>
            <person name="Kijimoto T."/>
            <person name="Eskalen A."/>
            <person name="O'Donnell K."/>
            <person name="Kasson M."/>
        </authorList>
    </citation>
    <scope>NUCLEOTIDE SEQUENCE [LARGE SCALE GENOMIC DNA]</scope>
    <source>
        <strain evidence="2">UCR3666</strain>
    </source>
</reference>
<keyword evidence="3" id="KW-1185">Reference proteome</keyword>
<proteinExistence type="predicted"/>
<dbReference type="InterPro" id="IPR000182">
    <property type="entry name" value="GNAT_dom"/>
</dbReference>
<dbReference type="InterPro" id="IPR016181">
    <property type="entry name" value="Acyl_CoA_acyltransferase"/>
</dbReference>
<dbReference type="SUPFAM" id="SSF55729">
    <property type="entry name" value="Acyl-CoA N-acyltransferases (Nat)"/>
    <property type="match status" value="1"/>
</dbReference>
<dbReference type="EMBL" id="NKUJ01000098">
    <property type="protein sequence ID" value="RMJ13849.1"/>
    <property type="molecule type" value="Genomic_DNA"/>
</dbReference>
<feature type="domain" description="N-acetyltransferase" evidence="1">
    <location>
        <begin position="91"/>
        <end position="234"/>
    </location>
</feature>
<dbReference type="InterPro" id="IPR052523">
    <property type="entry name" value="Trichothecene_AcTrans"/>
</dbReference>
<dbReference type="PROSITE" id="PS51186">
    <property type="entry name" value="GNAT"/>
    <property type="match status" value="1"/>
</dbReference>
<evidence type="ECO:0000313" key="3">
    <source>
        <dbReference type="Proteomes" id="UP000277212"/>
    </source>
</evidence>
<dbReference type="GO" id="GO:0016747">
    <property type="term" value="F:acyltransferase activity, transferring groups other than amino-acyl groups"/>
    <property type="evidence" value="ECO:0007669"/>
    <property type="project" value="InterPro"/>
</dbReference>
<organism evidence="2 3">
    <name type="scientific">Fusarium kuroshium</name>
    <dbReference type="NCBI Taxonomy" id="2010991"/>
    <lineage>
        <taxon>Eukaryota</taxon>
        <taxon>Fungi</taxon>
        <taxon>Dikarya</taxon>
        <taxon>Ascomycota</taxon>
        <taxon>Pezizomycotina</taxon>
        <taxon>Sordariomycetes</taxon>
        <taxon>Hypocreomycetidae</taxon>
        <taxon>Hypocreales</taxon>
        <taxon>Nectriaceae</taxon>
        <taxon>Fusarium</taxon>
        <taxon>Fusarium solani species complex</taxon>
    </lineage>
</organism>